<protein>
    <recommendedName>
        <fullName evidence="1">Solute-binding protein family 5 domain-containing protein</fullName>
    </recommendedName>
</protein>
<organism evidence="2 3">
    <name type="scientific">Eiseniibacteriota bacterium</name>
    <dbReference type="NCBI Taxonomy" id="2212470"/>
    <lineage>
        <taxon>Bacteria</taxon>
        <taxon>Candidatus Eiseniibacteriota</taxon>
    </lineage>
</organism>
<evidence type="ECO:0000313" key="3">
    <source>
        <dbReference type="Proteomes" id="UP000319771"/>
    </source>
</evidence>
<dbReference type="Gene3D" id="3.40.190.10">
    <property type="entry name" value="Periplasmic binding protein-like II"/>
    <property type="match status" value="1"/>
</dbReference>
<dbReference type="PANTHER" id="PTHR30290">
    <property type="entry name" value="PERIPLASMIC BINDING COMPONENT OF ABC TRANSPORTER"/>
    <property type="match status" value="1"/>
</dbReference>
<dbReference type="Proteomes" id="UP000319771">
    <property type="component" value="Unassembled WGS sequence"/>
</dbReference>
<dbReference type="SUPFAM" id="SSF53850">
    <property type="entry name" value="Periplasmic binding protein-like II"/>
    <property type="match status" value="1"/>
</dbReference>
<sequence>LGVTPTNAVALIRRGQVDGGFFEVPAADYARMRADPQWRPQIGVDDGIETDYLYFNVRHPPFNDPRVRQAVCWALDRRAILKVYSGRGVVAGEFLPPGMPGAVPLGRYLHPDLARARRLLREAGYPQGLTVKLYGMTTEPNPRLLTIVQQQLAEVGIRAELDLGEAVGYTSMAQDTTRHIPFGWYAWTADYVDPSNFFDTLLNGRRITATFNNDLSLFDDAWVDDRIEQAMASREDSTRARLWREVDERVMDEAPVATLVHNYESRLYAPRLGGWYRHITRILRLEDLYLKAPRPGAS</sequence>
<comment type="caution">
    <text evidence="2">The sequence shown here is derived from an EMBL/GenBank/DDBJ whole genome shotgun (WGS) entry which is preliminary data.</text>
</comment>
<dbReference type="AlphaFoldDB" id="A0A538UE59"/>
<name>A0A538UE59_UNCEI</name>
<evidence type="ECO:0000259" key="1">
    <source>
        <dbReference type="Pfam" id="PF00496"/>
    </source>
</evidence>
<dbReference type="InterPro" id="IPR000914">
    <property type="entry name" value="SBP_5_dom"/>
</dbReference>
<dbReference type="InterPro" id="IPR039424">
    <property type="entry name" value="SBP_5"/>
</dbReference>
<feature type="domain" description="Solute-binding protein family 5" evidence="1">
    <location>
        <begin position="6"/>
        <end position="205"/>
    </location>
</feature>
<evidence type="ECO:0000313" key="2">
    <source>
        <dbReference type="EMBL" id="TMQ74195.1"/>
    </source>
</evidence>
<dbReference type="GO" id="GO:0015833">
    <property type="term" value="P:peptide transport"/>
    <property type="evidence" value="ECO:0007669"/>
    <property type="project" value="TreeGrafter"/>
</dbReference>
<dbReference type="Gene3D" id="3.10.105.10">
    <property type="entry name" value="Dipeptide-binding Protein, Domain 3"/>
    <property type="match status" value="1"/>
</dbReference>
<reference evidence="2 3" key="1">
    <citation type="journal article" date="2019" name="Nat. Microbiol.">
        <title>Mediterranean grassland soil C-N compound turnover is dependent on rainfall and depth, and is mediated by genomically divergent microorganisms.</title>
        <authorList>
            <person name="Diamond S."/>
            <person name="Andeer P.F."/>
            <person name="Li Z."/>
            <person name="Crits-Christoph A."/>
            <person name="Burstein D."/>
            <person name="Anantharaman K."/>
            <person name="Lane K.R."/>
            <person name="Thomas B.C."/>
            <person name="Pan C."/>
            <person name="Northen T.R."/>
            <person name="Banfield J.F."/>
        </authorList>
    </citation>
    <scope>NUCLEOTIDE SEQUENCE [LARGE SCALE GENOMIC DNA]</scope>
    <source>
        <strain evidence="2">WS_11</strain>
    </source>
</reference>
<proteinExistence type="predicted"/>
<dbReference type="GO" id="GO:1904680">
    <property type="term" value="F:peptide transmembrane transporter activity"/>
    <property type="evidence" value="ECO:0007669"/>
    <property type="project" value="TreeGrafter"/>
</dbReference>
<dbReference type="EMBL" id="VBPB01000008">
    <property type="protein sequence ID" value="TMQ74195.1"/>
    <property type="molecule type" value="Genomic_DNA"/>
</dbReference>
<feature type="non-terminal residue" evidence="2">
    <location>
        <position position="1"/>
    </location>
</feature>
<gene>
    <name evidence="2" type="ORF">E6K81_00820</name>
</gene>
<dbReference type="Pfam" id="PF00496">
    <property type="entry name" value="SBP_bac_5"/>
    <property type="match status" value="1"/>
</dbReference>
<accession>A0A538UE59</accession>